<accession>A0ABV0AU75</accession>
<dbReference type="RefSeq" id="WP_346228745.1">
    <property type="nucleotide sequence ID" value="NZ_JBDJAW010000026.1"/>
</dbReference>
<sequence length="96" mass="10653">MKRRPALERVGLLLSDIGGALVRRSFTARARDALECVIRGDEDAADEIVRYRLTFAQVEHLKRAIVGLGRLLDARMLDQILRESEQVPMGPDGPAA</sequence>
<evidence type="ECO:0000313" key="2">
    <source>
        <dbReference type="Proteomes" id="UP001447516"/>
    </source>
</evidence>
<dbReference type="Proteomes" id="UP001447516">
    <property type="component" value="Unassembled WGS sequence"/>
</dbReference>
<protein>
    <submittedName>
        <fullName evidence="1">Uncharacterized protein</fullName>
    </submittedName>
</protein>
<reference evidence="1 2" key="1">
    <citation type="submission" date="2024-05" db="EMBL/GenBank/DDBJ databases">
        <title>Microbispora sp.ZYX-F-249.</title>
        <authorList>
            <person name="Xie H."/>
        </authorList>
    </citation>
    <scope>NUCLEOTIDE SEQUENCE [LARGE SCALE GENOMIC DNA]</scope>
    <source>
        <strain evidence="1 2">ZYX-F-249</strain>
    </source>
</reference>
<comment type="caution">
    <text evidence="1">The sequence shown here is derived from an EMBL/GenBank/DDBJ whole genome shotgun (WGS) entry which is preliminary data.</text>
</comment>
<organism evidence="1 2">
    <name type="scientific">Microbispora maris</name>
    <dbReference type="NCBI Taxonomy" id="3144104"/>
    <lineage>
        <taxon>Bacteria</taxon>
        <taxon>Bacillati</taxon>
        <taxon>Actinomycetota</taxon>
        <taxon>Actinomycetes</taxon>
        <taxon>Streptosporangiales</taxon>
        <taxon>Streptosporangiaceae</taxon>
        <taxon>Microbispora</taxon>
    </lineage>
</organism>
<evidence type="ECO:0000313" key="1">
    <source>
        <dbReference type="EMBL" id="MEN3538824.1"/>
    </source>
</evidence>
<proteinExistence type="predicted"/>
<dbReference type="EMBL" id="JBDJAW010000026">
    <property type="protein sequence ID" value="MEN3538824.1"/>
    <property type="molecule type" value="Genomic_DNA"/>
</dbReference>
<gene>
    <name evidence="1" type="ORF">AAH991_27190</name>
</gene>
<keyword evidence="2" id="KW-1185">Reference proteome</keyword>
<name>A0ABV0AU75_9ACTN</name>